<dbReference type="PATRIC" id="fig|237258.4.peg.871"/>
<comment type="caution">
    <text evidence="1">The sequence shown here is derived from an EMBL/GenBank/DDBJ whole genome shotgun (WGS) entry which is preliminary data.</text>
</comment>
<evidence type="ECO:0000313" key="2">
    <source>
        <dbReference type="Proteomes" id="UP000095601"/>
    </source>
</evidence>
<dbReference type="InterPro" id="IPR007485">
    <property type="entry name" value="LPS_assembly_LptE"/>
</dbReference>
<keyword evidence="2" id="KW-1185">Reference proteome</keyword>
<sequence>MNKEQRIKSNYLGKINVFEKQNIFVFSLLSFLFCLNSCEVYNFTGNSLNHDEKTIQIKNFPNNAALVNANLSQEFSIALQNRFLQRSGLKGTTENPDVLIEGEITDYSISPTTISTPVTTDGGNIQAAQNKLTITVKVHYENSKFPEASFDRTYSDEAVFSSDLDINAIETSQVKLVNERIINKIFNDIVANW</sequence>
<dbReference type="OrthoDB" id="9790776at2"/>
<dbReference type="EMBL" id="MKGI01000078">
    <property type="protein sequence ID" value="OEL10327.1"/>
    <property type="molecule type" value="Genomic_DNA"/>
</dbReference>
<dbReference type="STRING" id="237258.SAMN04489756_105118"/>
<evidence type="ECO:0008006" key="3">
    <source>
        <dbReference type="Google" id="ProtNLM"/>
    </source>
</evidence>
<name>A0A1E5UC03_9FLAO</name>
<evidence type="ECO:0000313" key="1">
    <source>
        <dbReference type="EMBL" id="OEL10327.1"/>
    </source>
</evidence>
<dbReference type="Proteomes" id="UP000095601">
    <property type="component" value="Unassembled WGS sequence"/>
</dbReference>
<protein>
    <recommendedName>
        <fullName evidence="3">Lipopolysaccharide-assembly family protein</fullName>
    </recommendedName>
</protein>
<accession>A0A1E5UC03</accession>
<dbReference type="GO" id="GO:0019867">
    <property type="term" value="C:outer membrane"/>
    <property type="evidence" value="ECO:0007669"/>
    <property type="project" value="InterPro"/>
</dbReference>
<dbReference type="KEGG" id="cnr:EB819_10425"/>
<dbReference type="AlphaFoldDB" id="A0A1E5UC03"/>
<organism evidence="1 2">
    <name type="scientific">Cloacibacterium normanense</name>
    <dbReference type="NCBI Taxonomy" id="237258"/>
    <lineage>
        <taxon>Bacteria</taxon>
        <taxon>Pseudomonadati</taxon>
        <taxon>Bacteroidota</taxon>
        <taxon>Flavobacteriia</taxon>
        <taxon>Flavobacteriales</taxon>
        <taxon>Weeksellaceae</taxon>
    </lineage>
</organism>
<dbReference type="GO" id="GO:0043165">
    <property type="term" value="P:Gram-negative-bacterium-type cell outer membrane assembly"/>
    <property type="evidence" value="ECO:0007669"/>
    <property type="project" value="InterPro"/>
</dbReference>
<gene>
    <name evidence="1" type="ORF">BHF72_0691</name>
</gene>
<dbReference type="Pfam" id="PF04390">
    <property type="entry name" value="LptE"/>
    <property type="match status" value="1"/>
</dbReference>
<dbReference type="RefSeq" id="WP_083250200.1">
    <property type="nucleotide sequence ID" value="NZ_CP034157.1"/>
</dbReference>
<reference evidence="1 2" key="1">
    <citation type="submission" date="2016-09" db="EMBL/GenBank/DDBJ databases">
        <authorList>
            <person name="Capua I."/>
            <person name="De Benedictis P."/>
            <person name="Joannis T."/>
            <person name="Lombin L.H."/>
            <person name="Cattoli G."/>
        </authorList>
    </citation>
    <scope>NUCLEOTIDE SEQUENCE [LARGE SCALE GENOMIC DNA]</scope>
    <source>
        <strain evidence="1 2">NRS-1</strain>
    </source>
</reference>
<proteinExistence type="predicted"/>